<evidence type="ECO:0000313" key="2">
    <source>
        <dbReference type="Proteomes" id="UP000326396"/>
    </source>
</evidence>
<dbReference type="PANTHER" id="PTHR33509">
    <property type="entry name" value="LATE EMBRYOGENIS ABUNDANT PROTEIN 2-RELATED"/>
    <property type="match status" value="1"/>
</dbReference>
<reference evidence="1 2" key="1">
    <citation type="submission" date="2019-05" db="EMBL/GenBank/DDBJ databases">
        <title>Mikania micrantha, genome provides insights into the molecular mechanism of rapid growth.</title>
        <authorList>
            <person name="Liu B."/>
        </authorList>
    </citation>
    <scope>NUCLEOTIDE SEQUENCE [LARGE SCALE GENOMIC DNA]</scope>
    <source>
        <strain evidence="1">NLD-2019</strain>
        <tissue evidence="1">Leaf</tissue>
    </source>
</reference>
<comment type="caution">
    <text evidence="1">The sequence shown here is derived from an EMBL/GenBank/DDBJ whole genome shotgun (WGS) entry which is preliminary data.</text>
</comment>
<proteinExistence type="predicted"/>
<organism evidence="1 2">
    <name type="scientific">Mikania micrantha</name>
    <name type="common">bitter vine</name>
    <dbReference type="NCBI Taxonomy" id="192012"/>
    <lineage>
        <taxon>Eukaryota</taxon>
        <taxon>Viridiplantae</taxon>
        <taxon>Streptophyta</taxon>
        <taxon>Embryophyta</taxon>
        <taxon>Tracheophyta</taxon>
        <taxon>Spermatophyta</taxon>
        <taxon>Magnoliopsida</taxon>
        <taxon>eudicotyledons</taxon>
        <taxon>Gunneridae</taxon>
        <taxon>Pentapetalae</taxon>
        <taxon>asterids</taxon>
        <taxon>campanulids</taxon>
        <taxon>Asterales</taxon>
        <taxon>Asteraceae</taxon>
        <taxon>Asteroideae</taxon>
        <taxon>Heliantheae alliance</taxon>
        <taxon>Eupatorieae</taxon>
        <taxon>Mikania</taxon>
    </lineage>
</organism>
<dbReference type="PANTHER" id="PTHR33509:SF5">
    <property type="entry name" value="PROTEIN SENESCENCE-ASSOCIATED GENE 21, MITOCHONDRIAL"/>
    <property type="match status" value="1"/>
</dbReference>
<name>A0A5N6M524_9ASTR</name>
<dbReference type="Pfam" id="PF03242">
    <property type="entry name" value="LEA_3a"/>
    <property type="match status" value="1"/>
</dbReference>
<keyword evidence="2" id="KW-1185">Reference proteome</keyword>
<dbReference type="EMBL" id="SZYD01000017">
    <property type="protein sequence ID" value="KAD3068676.1"/>
    <property type="molecule type" value="Genomic_DNA"/>
</dbReference>
<gene>
    <name evidence="1" type="ORF">E3N88_36556</name>
</gene>
<protein>
    <recommendedName>
        <fullName evidence="3">Late embryogenesis abundant protein Lea5</fullName>
    </recommendedName>
</protein>
<dbReference type="AlphaFoldDB" id="A0A5N6M524"/>
<dbReference type="GO" id="GO:0005739">
    <property type="term" value="C:mitochondrion"/>
    <property type="evidence" value="ECO:0007669"/>
    <property type="project" value="TreeGrafter"/>
</dbReference>
<sequence length="97" mass="10729">MQRSSNTMAKIVSSFTIDHISVVARRGYASASQGVISEMTKGSVVAMMKKGGEESKKSTAWIPDPVTGYYKPEGHGNQIDPAELREMLLKRKSRRNQ</sequence>
<evidence type="ECO:0000313" key="1">
    <source>
        <dbReference type="EMBL" id="KAD3068676.1"/>
    </source>
</evidence>
<evidence type="ECO:0008006" key="3">
    <source>
        <dbReference type="Google" id="ProtNLM"/>
    </source>
</evidence>
<dbReference type="OrthoDB" id="1693956at2759"/>
<accession>A0A5N6M524</accession>
<dbReference type="GO" id="GO:0006950">
    <property type="term" value="P:response to stress"/>
    <property type="evidence" value="ECO:0007669"/>
    <property type="project" value="TreeGrafter"/>
</dbReference>
<dbReference type="InterPro" id="IPR004926">
    <property type="entry name" value="LEA_3a"/>
</dbReference>
<dbReference type="Proteomes" id="UP000326396">
    <property type="component" value="Linkage Group LG7"/>
</dbReference>